<evidence type="ECO:0000256" key="4">
    <source>
        <dbReference type="ARBA" id="ARBA00023128"/>
    </source>
</evidence>
<dbReference type="PANTHER" id="PTHR31542:SF1">
    <property type="entry name" value="LARGE RIBOSOMAL SUBUNIT PROTEIN ML50"/>
    <property type="match status" value="1"/>
</dbReference>
<gene>
    <name evidence="8" type="ORF">R5R35_006283</name>
</gene>
<dbReference type="Proteomes" id="UP001378592">
    <property type="component" value="Unassembled WGS sequence"/>
</dbReference>
<name>A0AAN9ZIZ9_9ORTH</name>
<proteinExistence type="inferred from homology"/>
<dbReference type="InterPro" id="IPR018305">
    <property type="entry name" value="Ribosomal_m50"/>
</dbReference>
<evidence type="ECO:0000256" key="6">
    <source>
        <dbReference type="ARBA" id="ARBA00035183"/>
    </source>
</evidence>
<dbReference type="AlphaFoldDB" id="A0AAN9ZIZ9"/>
<sequence>MILDNMAALMRHGFLKAGKGLKTLSDNTLMIVCNKSYRKKDAKSKEISGKTVIPPIKVDLEREYLRPFKNYDPPPDVEEQLAALCESILGPEYNRKEEIHHHSKFLLLNACFNVFSHGVPNSILHVIKSAEDILTFYKIKVDVSVPLEKMKKQDLPPNLHVIYDYVRFHPDTDTKFGGISAFPKSSTIVTGLKYKKKYQGHEAKKSWP</sequence>
<comment type="caution">
    <text evidence="8">The sequence shown here is derived from an EMBL/GenBank/DDBJ whole genome shotgun (WGS) entry which is preliminary data.</text>
</comment>
<comment type="similarity">
    <text evidence="2">Belongs to the mitochondrion-specific ribosomal protein mL50 family.</text>
</comment>
<comment type="subcellular location">
    <subcellularLocation>
        <location evidence="1">Mitochondrion</location>
    </subcellularLocation>
</comment>
<protein>
    <recommendedName>
        <fullName evidence="6">Large ribosomal subunit protein mL50</fullName>
    </recommendedName>
    <alternativeName>
        <fullName evidence="7">39S ribosomal protein L50, mitochondrial</fullName>
    </alternativeName>
</protein>
<keyword evidence="3" id="KW-0689">Ribosomal protein</keyword>
<keyword evidence="9" id="KW-1185">Reference proteome</keyword>
<keyword evidence="5" id="KW-0687">Ribonucleoprotein</keyword>
<accession>A0AAN9ZIZ9</accession>
<evidence type="ECO:0000256" key="2">
    <source>
        <dbReference type="ARBA" id="ARBA00008860"/>
    </source>
</evidence>
<evidence type="ECO:0000313" key="8">
    <source>
        <dbReference type="EMBL" id="KAK7874245.1"/>
    </source>
</evidence>
<evidence type="ECO:0000256" key="5">
    <source>
        <dbReference type="ARBA" id="ARBA00023274"/>
    </source>
</evidence>
<evidence type="ECO:0000256" key="7">
    <source>
        <dbReference type="ARBA" id="ARBA00035398"/>
    </source>
</evidence>
<dbReference type="PANTHER" id="PTHR31542">
    <property type="entry name" value="39A RIBOSOMAL PROTEIN L50, MITOCHONDRIAL"/>
    <property type="match status" value="1"/>
</dbReference>
<keyword evidence="4" id="KW-0496">Mitochondrion</keyword>
<evidence type="ECO:0000256" key="1">
    <source>
        <dbReference type="ARBA" id="ARBA00004173"/>
    </source>
</evidence>
<dbReference type="GO" id="GO:0005762">
    <property type="term" value="C:mitochondrial large ribosomal subunit"/>
    <property type="evidence" value="ECO:0007669"/>
    <property type="project" value="TreeGrafter"/>
</dbReference>
<evidence type="ECO:0000313" key="9">
    <source>
        <dbReference type="Proteomes" id="UP001378592"/>
    </source>
</evidence>
<dbReference type="EMBL" id="JAZDUA010000004">
    <property type="protein sequence ID" value="KAK7874245.1"/>
    <property type="molecule type" value="Genomic_DNA"/>
</dbReference>
<reference evidence="8 9" key="1">
    <citation type="submission" date="2024-03" db="EMBL/GenBank/DDBJ databases">
        <title>The genome assembly and annotation of the cricket Gryllus longicercus Weissman &amp; Gray.</title>
        <authorList>
            <person name="Szrajer S."/>
            <person name="Gray D."/>
            <person name="Ylla G."/>
        </authorList>
    </citation>
    <scope>NUCLEOTIDE SEQUENCE [LARGE SCALE GENOMIC DNA]</scope>
    <source>
        <strain evidence="8">DAG 2021-001</strain>
        <tissue evidence="8">Whole body minus gut</tissue>
    </source>
</reference>
<organism evidence="8 9">
    <name type="scientific">Gryllus longicercus</name>
    <dbReference type="NCBI Taxonomy" id="2509291"/>
    <lineage>
        <taxon>Eukaryota</taxon>
        <taxon>Metazoa</taxon>
        <taxon>Ecdysozoa</taxon>
        <taxon>Arthropoda</taxon>
        <taxon>Hexapoda</taxon>
        <taxon>Insecta</taxon>
        <taxon>Pterygota</taxon>
        <taxon>Neoptera</taxon>
        <taxon>Polyneoptera</taxon>
        <taxon>Orthoptera</taxon>
        <taxon>Ensifera</taxon>
        <taxon>Gryllidea</taxon>
        <taxon>Grylloidea</taxon>
        <taxon>Gryllidae</taxon>
        <taxon>Gryllinae</taxon>
        <taxon>Gryllus</taxon>
    </lineage>
</organism>
<evidence type="ECO:0000256" key="3">
    <source>
        <dbReference type="ARBA" id="ARBA00022980"/>
    </source>
</evidence>